<dbReference type="Proteomes" id="UP000478052">
    <property type="component" value="Unassembled WGS sequence"/>
</dbReference>
<dbReference type="EMBL" id="VUJU01006247">
    <property type="protein sequence ID" value="KAF0749045.1"/>
    <property type="molecule type" value="Genomic_DNA"/>
</dbReference>
<dbReference type="OrthoDB" id="6775548at2759"/>
<name>A0A6G0Y479_APHCR</name>
<evidence type="ECO:0000313" key="2">
    <source>
        <dbReference type="Proteomes" id="UP000478052"/>
    </source>
</evidence>
<evidence type="ECO:0000313" key="1">
    <source>
        <dbReference type="EMBL" id="KAF0749045.1"/>
    </source>
</evidence>
<dbReference type="AlphaFoldDB" id="A0A6G0Y479"/>
<keyword evidence="2" id="KW-1185">Reference proteome</keyword>
<comment type="caution">
    <text evidence="1">The sequence shown here is derived from an EMBL/GenBank/DDBJ whole genome shotgun (WGS) entry which is preliminary data.</text>
</comment>
<gene>
    <name evidence="1" type="ORF">FWK35_00017813</name>
</gene>
<sequence length="51" mass="5998">MVHYPLIIKKSDPLSLFCAMRFEGKHRELKITAQTITLRKNILKTLCLKQQ</sequence>
<accession>A0A6G0Y479</accession>
<reference evidence="1 2" key="1">
    <citation type="submission" date="2019-08" db="EMBL/GenBank/DDBJ databases">
        <title>Whole genome of Aphis craccivora.</title>
        <authorList>
            <person name="Voronova N.V."/>
            <person name="Shulinski R.S."/>
            <person name="Bandarenka Y.V."/>
            <person name="Zhorov D.G."/>
            <person name="Warner D."/>
        </authorList>
    </citation>
    <scope>NUCLEOTIDE SEQUENCE [LARGE SCALE GENOMIC DNA]</scope>
    <source>
        <strain evidence="1">180601</strain>
        <tissue evidence="1">Whole Body</tissue>
    </source>
</reference>
<proteinExistence type="predicted"/>
<organism evidence="1 2">
    <name type="scientific">Aphis craccivora</name>
    <name type="common">Cowpea aphid</name>
    <dbReference type="NCBI Taxonomy" id="307492"/>
    <lineage>
        <taxon>Eukaryota</taxon>
        <taxon>Metazoa</taxon>
        <taxon>Ecdysozoa</taxon>
        <taxon>Arthropoda</taxon>
        <taxon>Hexapoda</taxon>
        <taxon>Insecta</taxon>
        <taxon>Pterygota</taxon>
        <taxon>Neoptera</taxon>
        <taxon>Paraneoptera</taxon>
        <taxon>Hemiptera</taxon>
        <taxon>Sternorrhyncha</taxon>
        <taxon>Aphidomorpha</taxon>
        <taxon>Aphidoidea</taxon>
        <taxon>Aphididae</taxon>
        <taxon>Aphidini</taxon>
        <taxon>Aphis</taxon>
        <taxon>Aphis</taxon>
    </lineage>
</organism>
<protein>
    <submittedName>
        <fullName evidence="1">Uncharacterized protein</fullName>
    </submittedName>
</protein>